<sequence>MLRIHFTGEDLSRTRLAKGPDAMWETVLSLYRLRRVQGSVVFGHWRRAVRAQVPADARLLTDLVPSSGYAVDFLTPATATGTLQDGMEALRATPARRLHEDVTELAARHPGSPVPAWAGGLARGERGTLERVADAVSRYTSACLAPYWDRVAKGVGRDLAMRRQTLAEAGWPGVLAGIHPSARWDSPVLELAYPADHDIVLDGRGLVLQPSFFCWGQPVTLLDTALPPVLAYPVTPRPDWAGSVVQDDRASAARTGGRALAALVGRTRARVLEAVALGDCTTTQLAARTELPLPTASRHASVLRDAGLIGTERDGQGVRHCVTALGRSLIEGRPRRP</sequence>
<dbReference type="SMART" id="SM00418">
    <property type="entry name" value="HTH_ARSR"/>
    <property type="match status" value="1"/>
</dbReference>
<evidence type="ECO:0000256" key="3">
    <source>
        <dbReference type="ARBA" id="ARBA00023163"/>
    </source>
</evidence>
<dbReference type="CDD" id="cd00090">
    <property type="entry name" value="HTH_ARSR"/>
    <property type="match status" value="1"/>
</dbReference>
<dbReference type="InterPro" id="IPR036390">
    <property type="entry name" value="WH_DNA-bd_sf"/>
</dbReference>
<dbReference type="InterPro" id="IPR011991">
    <property type="entry name" value="ArsR-like_HTH"/>
</dbReference>
<evidence type="ECO:0000256" key="2">
    <source>
        <dbReference type="ARBA" id="ARBA00023125"/>
    </source>
</evidence>
<evidence type="ECO:0000313" key="5">
    <source>
        <dbReference type="EMBL" id="MBO2462125.1"/>
    </source>
</evidence>
<dbReference type="EMBL" id="JAGEPF010000020">
    <property type="protein sequence ID" value="MBO2462125.1"/>
    <property type="molecule type" value="Genomic_DNA"/>
</dbReference>
<dbReference type="Gene3D" id="1.10.10.10">
    <property type="entry name" value="Winged helix-like DNA-binding domain superfamily/Winged helix DNA-binding domain"/>
    <property type="match status" value="1"/>
</dbReference>
<evidence type="ECO:0000256" key="1">
    <source>
        <dbReference type="ARBA" id="ARBA00023015"/>
    </source>
</evidence>
<name>A0ABS3RZD8_9ACTN</name>
<dbReference type="InterPro" id="IPR036388">
    <property type="entry name" value="WH-like_DNA-bd_sf"/>
</dbReference>
<dbReference type="PANTHER" id="PTHR43132">
    <property type="entry name" value="ARSENICAL RESISTANCE OPERON REPRESSOR ARSR-RELATED"/>
    <property type="match status" value="1"/>
</dbReference>
<dbReference type="InterPro" id="IPR051011">
    <property type="entry name" value="Metal_resp_trans_reg"/>
</dbReference>
<evidence type="ECO:0000313" key="6">
    <source>
        <dbReference type="Proteomes" id="UP000680206"/>
    </source>
</evidence>
<dbReference type="PANTHER" id="PTHR43132:SF8">
    <property type="entry name" value="HTH-TYPE TRANSCRIPTIONAL REGULATOR KMTR"/>
    <property type="match status" value="1"/>
</dbReference>
<reference evidence="5 6" key="1">
    <citation type="submission" date="2021-03" db="EMBL/GenBank/DDBJ databases">
        <title>Actinomadura violae sp. nov., isolated from lichen in Thailand.</title>
        <authorList>
            <person name="Kanchanasin P."/>
            <person name="Saeng-In P."/>
            <person name="Phongsopitanun W."/>
            <person name="Yuki M."/>
            <person name="Kudo T."/>
            <person name="Ohkuma M."/>
            <person name="Tanasupawat S."/>
        </authorList>
    </citation>
    <scope>NUCLEOTIDE SEQUENCE [LARGE SCALE GENOMIC DNA]</scope>
    <source>
        <strain evidence="5 6">LCR2-06</strain>
    </source>
</reference>
<keyword evidence="1" id="KW-0805">Transcription regulation</keyword>
<dbReference type="RefSeq" id="WP_208246097.1">
    <property type="nucleotide sequence ID" value="NZ_JAGEPF010000020.1"/>
</dbReference>
<keyword evidence="3" id="KW-0804">Transcription</keyword>
<proteinExistence type="predicted"/>
<gene>
    <name evidence="5" type="ORF">J4709_31575</name>
</gene>
<evidence type="ECO:0000259" key="4">
    <source>
        <dbReference type="SMART" id="SM00418"/>
    </source>
</evidence>
<accession>A0ABS3RZD8</accession>
<feature type="domain" description="HTH arsR-type" evidence="4">
    <location>
        <begin position="258"/>
        <end position="334"/>
    </location>
</feature>
<organism evidence="5 6">
    <name type="scientific">Actinomadura violacea</name>
    <dbReference type="NCBI Taxonomy" id="2819934"/>
    <lineage>
        <taxon>Bacteria</taxon>
        <taxon>Bacillati</taxon>
        <taxon>Actinomycetota</taxon>
        <taxon>Actinomycetes</taxon>
        <taxon>Streptosporangiales</taxon>
        <taxon>Thermomonosporaceae</taxon>
        <taxon>Actinomadura</taxon>
    </lineage>
</organism>
<dbReference type="SUPFAM" id="SSF46785">
    <property type="entry name" value="Winged helix' DNA-binding domain"/>
    <property type="match status" value="1"/>
</dbReference>
<dbReference type="Proteomes" id="UP000680206">
    <property type="component" value="Unassembled WGS sequence"/>
</dbReference>
<keyword evidence="6" id="KW-1185">Reference proteome</keyword>
<keyword evidence="2" id="KW-0238">DNA-binding</keyword>
<comment type="caution">
    <text evidence="5">The sequence shown here is derived from an EMBL/GenBank/DDBJ whole genome shotgun (WGS) entry which is preliminary data.</text>
</comment>
<dbReference type="Pfam" id="PF01022">
    <property type="entry name" value="HTH_5"/>
    <property type="match status" value="1"/>
</dbReference>
<protein>
    <submittedName>
        <fullName evidence="5">Winged helix-turn-helix transcriptional regulator</fullName>
    </submittedName>
</protein>
<dbReference type="InterPro" id="IPR001845">
    <property type="entry name" value="HTH_ArsR_DNA-bd_dom"/>
</dbReference>